<dbReference type="STRING" id="871968.DESME_02390"/>
<evidence type="ECO:0000313" key="2">
    <source>
        <dbReference type="EMBL" id="AHF06034.1"/>
    </source>
</evidence>
<evidence type="ECO:0000313" key="3">
    <source>
        <dbReference type="Proteomes" id="UP000010847"/>
    </source>
</evidence>
<keyword evidence="3" id="KW-1185">Reference proteome</keyword>
<protein>
    <submittedName>
        <fullName evidence="2">Fe-S protein</fullName>
    </submittedName>
</protein>
<dbReference type="SUPFAM" id="SSF54862">
    <property type="entry name" value="4Fe-4S ferredoxins"/>
    <property type="match status" value="1"/>
</dbReference>
<dbReference type="AlphaFoldDB" id="W0E9X8"/>
<gene>
    <name evidence="2" type="ORF">DESME_02390</name>
</gene>
<dbReference type="Proteomes" id="UP000010847">
    <property type="component" value="Chromosome"/>
</dbReference>
<sequence>MIDLYTDILEVFERHTDILFGISNIDFSVFKTDYKCALVVAVPHKELLSINTYEEEKFESLICEARDNIDVLLDEITTLFKTYKIQYYIPPATQTSEETLIALFSFKFACVNAGLGWIGKNDILVTEEYGPRVRLSAILINYDLPIGCPIDKSKCPPICNVCVNACPHNALTGHQWNISTKREELIDFKLCNQKRSLFLKTHHRKNSCGLCMISCPLGIAKL</sequence>
<dbReference type="PANTHER" id="PTHR42827">
    <property type="entry name" value="IRON-SULFUR CLUSTER-BINDING PROTEIN-RELATED"/>
    <property type="match status" value="1"/>
</dbReference>
<dbReference type="OrthoDB" id="9815745at2"/>
<dbReference type="KEGG" id="dmt:DESME_02390"/>
<evidence type="ECO:0000259" key="1">
    <source>
        <dbReference type="PROSITE" id="PS51379"/>
    </source>
</evidence>
<reference evidence="2 3" key="1">
    <citation type="submission" date="2013-12" db="EMBL/GenBank/DDBJ databases">
        <authorList>
            <consortium name="DOE Joint Genome Institute"/>
            <person name="Smidt H."/>
            <person name="Huntemann M."/>
            <person name="Han J."/>
            <person name="Chen A."/>
            <person name="Kyrpides N."/>
            <person name="Mavromatis K."/>
            <person name="Markowitz V."/>
            <person name="Palaniappan K."/>
            <person name="Ivanova N."/>
            <person name="Schaumberg A."/>
            <person name="Pati A."/>
            <person name="Liolios K."/>
            <person name="Nordberg H.P."/>
            <person name="Cantor M.N."/>
            <person name="Hua S.X."/>
            <person name="Woyke T."/>
        </authorList>
    </citation>
    <scope>NUCLEOTIDE SEQUENCE [LARGE SCALE GENOMIC DNA]</scope>
    <source>
        <strain evidence="3">DSM 15288</strain>
    </source>
</reference>
<dbReference type="HOGENOM" id="CLU_081793_1_0_9"/>
<dbReference type="PANTHER" id="PTHR42827:SF1">
    <property type="entry name" value="IRON-SULFUR CLUSTER-BINDING PROTEIN"/>
    <property type="match status" value="1"/>
</dbReference>
<dbReference type="eggNOG" id="COG1600">
    <property type="taxonomic scope" value="Bacteria"/>
</dbReference>
<dbReference type="Gene3D" id="3.30.70.20">
    <property type="match status" value="1"/>
</dbReference>
<name>W0E9X8_9FIRM</name>
<dbReference type="EMBL" id="CP007032">
    <property type="protein sequence ID" value="AHF06034.1"/>
    <property type="molecule type" value="Genomic_DNA"/>
</dbReference>
<feature type="domain" description="4Fe-4S ferredoxin-type" evidence="1">
    <location>
        <begin position="146"/>
        <end position="176"/>
    </location>
</feature>
<accession>W0E9X8</accession>
<organism evidence="2 3">
    <name type="scientific">Desulfitobacterium metallireducens DSM 15288</name>
    <dbReference type="NCBI Taxonomy" id="871968"/>
    <lineage>
        <taxon>Bacteria</taxon>
        <taxon>Bacillati</taxon>
        <taxon>Bacillota</taxon>
        <taxon>Clostridia</taxon>
        <taxon>Eubacteriales</taxon>
        <taxon>Desulfitobacteriaceae</taxon>
        <taxon>Desulfitobacterium</taxon>
    </lineage>
</organism>
<proteinExistence type="predicted"/>
<dbReference type="PROSITE" id="PS51379">
    <property type="entry name" value="4FE4S_FER_2"/>
    <property type="match status" value="1"/>
</dbReference>
<dbReference type="InterPro" id="IPR017896">
    <property type="entry name" value="4Fe4S_Fe-S-bd"/>
</dbReference>
<dbReference type="RefSeq" id="WP_006716495.1">
    <property type="nucleotide sequence ID" value="NZ_CP007032.1"/>
</dbReference>